<organism evidence="5 6">
    <name type="scientific">Paludibaculum fermentans</name>
    <dbReference type="NCBI Taxonomy" id="1473598"/>
    <lineage>
        <taxon>Bacteria</taxon>
        <taxon>Pseudomonadati</taxon>
        <taxon>Acidobacteriota</taxon>
        <taxon>Terriglobia</taxon>
        <taxon>Bryobacterales</taxon>
        <taxon>Bryobacteraceae</taxon>
        <taxon>Paludibaculum</taxon>
    </lineage>
</organism>
<feature type="binding site" evidence="3">
    <location>
        <begin position="77"/>
        <end position="78"/>
    </location>
    <ligand>
        <name>substrate</name>
    </ligand>
</feature>
<dbReference type="AlphaFoldDB" id="A0A7S7NP53"/>
<evidence type="ECO:0000256" key="1">
    <source>
        <dbReference type="ARBA" id="ARBA00010219"/>
    </source>
</evidence>
<reference evidence="5 6" key="1">
    <citation type="submission" date="2020-10" db="EMBL/GenBank/DDBJ databases">
        <title>Complete genome sequence of Paludibaculum fermentans P105T, a facultatively anaerobic acidobacterium capable of dissimilatory Fe(III) reduction.</title>
        <authorList>
            <person name="Dedysh S.N."/>
            <person name="Beletsky A.V."/>
            <person name="Kulichevskaya I.S."/>
            <person name="Mardanov A.V."/>
            <person name="Ravin N.V."/>
        </authorList>
    </citation>
    <scope>NUCLEOTIDE SEQUENCE [LARGE SCALE GENOMIC DNA]</scope>
    <source>
        <strain evidence="5 6">P105</strain>
    </source>
</reference>
<evidence type="ECO:0000256" key="4">
    <source>
        <dbReference type="NCBIfam" id="TIGR00652"/>
    </source>
</evidence>
<comment type="function">
    <text evidence="3">Catalyzes the stereoinversion of LL-2,6-diaminopimelate (L,L-DAP) to meso-diaminopimelate (meso-DAP), a precursor of L-lysine and an essential component of the bacterial peptidoglycan.</text>
</comment>
<sequence length="270" mass="29087">MTKIPFAKAHGARNDFLLTWSHEAPAAERHVAASIAICDRNAGIGADGWMLVSPPSNGRPAAIRLLNSDGSAAEISGNGTRCAAAFLVDAGLVGEEVLIETGAGRKELRLLERDGLKFIFEMNMGTAVIEEGHLKFALPCKDGVRECTILWVGNPQCALFVDDFDFDWKALGAEIEWHPQFPKRTNVSFVKVEDRHTLDVRFYERGAGFTMSSGTGSTGAVSAAMARGLVESPVTVKTLAGPLEFRAEGDVLRMVGPAEIIAGGEFYFED</sequence>
<proteinExistence type="inferred from homology"/>
<keyword evidence="3" id="KW-0457">Lysine biosynthesis</keyword>
<evidence type="ECO:0000256" key="3">
    <source>
        <dbReference type="HAMAP-Rule" id="MF_00197"/>
    </source>
</evidence>
<dbReference type="Pfam" id="PF01678">
    <property type="entry name" value="DAP_epimerase"/>
    <property type="match status" value="2"/>
</dbReference>
<dbReference type="GO" id="GO:0005829">
    <property type="term" value="C:cytosol"/>
    <property type="evidence" value="ECO:0007669"/>
    <property type="project" value="TreeGrafter"/>
</dbReference>
<evidence type="ECO:0000313" key="6">
    <source>
        <dbReference type="Proteomes" id="UP000593892"/>
    </source>
</evidence>
<feature type="binding site" evidence="3">
    <location>
        <position position="67"/>
    </location>
    <ligand>
        <name>substrate</name>
    </ligand>
</feature>
<comment type="subcellular location">
    <subcellularLocation>
        <location evidence="3">Cytoplasm</location>
    </subcellularLocation>
</comment>
<dbReference type="PANTHER" id="PTHR31689:SF0">
    <property type="entry name" value="DIAMINOPIMELATE EPIMERASE"/>
    <property type="match status" value="1"/>
</dbReference>
<keyword evidence="3" id="KW-0028">Amino-acid biosynthesis</keyword>
<dbReference type="NCBIfam" id="TIGR00652">
    <property type="entry name" value="DapF"/>
    <property type="match status" value="1"/>
</dbReference>
<comment type="catalytic activity">
    <reaction evidence="3">
        <text>(2S,6S)-2,6-diaminopimelate = meso-2,6-diaminopimelate</text>
        <dbReference type="Rhea" id="RHEA:15393"/>
        <dbReference type="ChEBI" id="CHEBI:57609"/>
        <dbReference type="ChEBI" id="CHEBI:57791"/>
        <dbReference type="EC" id="5.1.1.7"/>
    </reaction>
</comment>
<feature type="binding site" evidence="3">
    <location>
        <begin position="204"/>
        <end position="205"/>
    </location>
    <ligand>
        <name>substrate</name>
    </ligand>
</feature>
<comment type="subunit">
    <text evidence="3">Homodimer.</text>
</comment>
<dbReference type="Proteomes" id="UP000593892">
    <property type="component" value="Chromosome"/>
</dbReference>
<comment type="similarity">
    <text evidence="1 3">Belongs to the diaminopimelate epimerase family.</text>
</comment>
<evidence type="ECO:0000256" key="2">
    <source>
        <dbReference type="ARBA" id="ARBA00023235"/>
    </source>
</evidence>
<name>A0A7S7NP53_PALFE</name>
<dbReference type="RefSeq" id="WP_194448804.1">
    <property type="nucleotide sequence ID" value="NZ_CP063849.1"/>
</dbReference>
<keyword evidence="2 3" id="KW-0413">Isomerase</keyword>
<dbReference type="GO" id="GO:0008837">
    <property type="term" value="F:diaminopimelate epimerase activity"/>
    <property type="evidence" value="ECO:0007669"/>
    <property type="project" value="UniProtKB-UniRule"/>
</dbReference>
<comment type="pathway">
    <text evidence="3">Amino-acid biosynthesis; L-lysine biosynthesis via DAP pathway; DL-2,6-diaminopimelate from LL-2,6-diaminopimelate: step 1/1.</text>
</comment>
<dbReference type="SUPFAM" id="SSF54506">
    <property type="entry name" value="Diaminopimelate epimerase-like"/>
    <property type="match status" value="2"/>
</dbReference>
<dbReference type="InterPro" id="IPR001653">
    <property type="entry name" value="DAP_epimerase_DapF"/>
</dbReference>
<gene>
    <name evidence="3 5" type="primary">dapF</name>
    <name evidence="5" type="ORF">IRI77_30880</name>
</gene>
<dbReference type="Gene3D" id="3.10.310.10">
    <property type="entry name" value="Diaminopimelate Epimerase, Chain A, domain 1"/>
    <property type="match status" value="2"/>
</dbReference>
<dbReference type="KEGG" id="pfer:IRI77_30880"/>
<feature type="site" description="Could be important to modulate the pK values of the two catalytic cysteine residues" evidence="3">
    <location>
        <position position="204"/>
    </location>
</feature>
<keyword evidence="3" id="KW-0963">Cytoplasm</keyword>
<evidence type="ECO:0000313" key="5">
    <source>
        <dbReference type="EMBL" id="QOY87135.1"/>
    </source>
</evidence>
<feature type="binding site" evidence="3">
    <location>
        <position position="14"/>
    </location>
    <ligand>
        <name>substrate</name>
    </ligand>
</feature>
<protein>
    <recommendedName>
        <fullName evidence="3 4">Diaminopimelate epimerase</fullName>
        <shortName evidence="3">DAP epimerase</shortName>
        <ecNumber evidence="3 4">5.1.1.7</ecNumber>
    </recommendedName>
    <alternativeName>
        <fullName evidence="3">PLP-independent amino acid racemase</fullName>
    </alternativeName>
</protein>
<accession>A0A7S7NP53</accession>
<feature type="binding site" evidence="3">
    <location>
        <begin position="214"/>
        <end position="215"/>
    </location>
    <ligand>
        <name>substrate</name>
    </ligand>
</feature>
<dbReference type="GO" id="GO:0009089">
    <property type="term" value="P:lysine biosynthetic process via diaminopimelate"/>
    <property type="evidence" value="ECO:0007669"/>
    <property type="project" value="UniProtKB-UniRule"/>
</dbReference>
<dbReference type="EMBL" id="CP063849">
    <property type="protein sequence ID" value="QOY87135.1"/>
    <property type="molecule type" value="Genomic_DNA"/>
</dbReference>
<dbReference type="PANTHER" id="PTHR31689">
    <property type="entry name" value="DIAMINOPIMELATE EPIMERASE, CHLOROPLASTIC"/>
    <property type="match status" value="1"/>
</dbReference>
<dbReference type="UniPathway" id="UPA00034">
    <property type="reaction ID" value="UER00025"/>
</dbReference>
<dbReference type="EC" id="5.1.1.7" evidence="3 4"/>
<feature type="binding site" evidence="3">
    <location>
        <position position="154"/>
    </location>
    <ligand>
        <name>substrate</name>
    </ligand>
</feature>
<keyword evidence="6" id="KW-1185">Reference proteome</keyword>
<comment type="caution">
    <text evidence="3">Lacks conserved residue(s) required for the propagation of feature annotation.</text>
</comment>
<feature type="binding site" evidence="3">
    <location>
        <position position="186"/>
    </location>
    <ligand>
        <name>substrate</name>
    </ligand>
</feature>
<dbReference type="HAMAP" id="MF_00197">
    <property type="entry name" value="DAP_epimerase"/>
    <property type="match status" value="1"/>
</dbReference>